<evidence type="ECO:0000259" key="5">
    <source>
        <dbReference type="PROSITE" id="PS50102"/>
    </source>
</evidence>
<protein>
    <recommendedName>
        <fullName evidence="5">RRM domain-containing protein</fullName>
    </recommendedName>
</protein>
<dbReference type="InterPro" id="IPR012677">
    <property type="entry name" value="Nucleotide-bd_a/b_plait_sf"/>
</dbReference>
<proteinExistence type="predicted"/>
<dbReference type="OrthoDB" id="431169at2759"/>
<name>A0A8H3IBE1_9LECA</name>
<organism evidence="6 7">
    <name type="scientific">Gomphillus americanus</name>
    <dbReference type="NCBI Taxonomy" id="1940652"/>
    <lineage>
        <taxon>Eukaryota</taxon>
        <taxon>Fungi</taxon>
        <taxon>Dikarya</taxon>
        <taxon>Ascomycota</taxon>
        <taxon>Pezizomycotina</taxon>
        <taxon>Lecanoromycetes</taxon>
        <taxon>OSLEUM clade</taxon>
        <taxon>Ostropomycetidae</taxon>
        <taxon>Ostropales</taxon>
        <taxon>Graphidaceae</taxon>
        <taxon>Gomphilloideae</taxon>
        <taxon>Gomphillus</taxon>
    </lineage>
</organism>
<dbReference type="Pfam" id="PF00076">
    <property type="entry name" value="RRM_1"/>
    <property type="match status" value="1"/>
</dbReference>
<reference evidence="6" key="1">
    <citation type="submission" date="2021-03" db="EMBL/GenBank/DDBJ databases">
        <authorList>
            <person name="Tagirdzhanova G."/>
        </authorList>
    </citation>
    <scope>NUCLEOTIDE SEQUENCE</scope>
</reference>
<feature type="domain" description="RRM" evidence="5">
    <location>
        <begin position="307"/>
        <end position="384"/>
    </location>
</feature>
<keyword evidence="1" id="KW-0597">Phosphoprotein</keyword>
<evidence type="ECO:0000313" key="6">
    <source>
        <dbReference type="EMBL" id="CAF9921862.1"/>
    </source>
</evidence>
<feature type="region of interest" description="Disordered" evidence="4">
    <location>
        <begin position="147"/>
        <end position="168"/>
    </location>
</feature>
<dbReference type="PANTHER" id="PTHR10501">
    <property type="entry name" value="U1 SMALL NUCLEAR RIBONUCLEOPROTEIN A/U2 SMALL NUCLEAR RIBONUCLEOPROTEIN B"/>
    <property type="match status" value="1"/>
</dbReference>
<dbReference type="PROSITE" id="PS50102">
    <property type="entry name" value="RRM"/>
    <property type="match status" value="1"/>
</dbReference>
<dbReference type="GO" id="GO:0003723">
    <property type="term" value="F:RNA binding"/>
    <property type="evidence" value="ECO:0007669"/>
    <property type="project" value="UniProtKB-UniRule"/>
</dbReference>
<dbReference type="AlphaFoldDB" id="A0A8H3IBE1"/>
<feature type="region of interest" description="Disordered" evidence="4">
    <location>
        <begin position="450"/>
        <end position="469"/>
    </location>
</feature>
<keyword evidence="2 3" id="KW-0694">RNA-binding</keyword>
<dbReference type="SUPFAM" id="SSF54928">
    <property type="entry name" value="RNA-binding domain, RBD"/>
    <property type="match status" value="1"/>
</dbReference>
<accession>A0A8H3IBE1</accession>
<sequence length="501" mass="53127">MSPHSTVSTFEGSSAKTLGQRKDSNASSMILIRNLAKALDSNALKSMLVFAKDLINVDFVPNPADDGDFKTAVARFSTSAASQEAKSMLDGKWNSSGDAHLIVSYIPVSPGGSSGLRRALEAAAVSSPDGLGSVRSSSSKFNGQFSPFDQVGSPTMSTSPFTSSNDGMPRSDSFTSMFPPQGPLGSPLERQRVSGKSVINEDGADDETGKLINDPVAFAKNDMTNGHQPRRSTMPQLPVTRLSGLSINTPTASPNINGAFSPRTLQSPTTFSHQAVQAPNNGFTNNLHYPRNNMPPVNPADQNPPCNTLYVGNLPQDTAEDELKLLFSKQRGYKRLCFRVKQQGPMCFVEFEDVSFATKALHELYGHMLSNSVKGGIRLSFSKNPLGVRQNQQNGLVSPLSPPGSGNGMTYGNMTAFSAASGPPPGLSMPSPYGVMSPVVQNNAFGGLSPVSSPGMTNHIHGPGSPPITADLSARSSNAMSANTWASINNNNYQYGRPLYG</sequence>
<dbReference type="CDD" id="cd12245">
    <property type="entry name" value="RRM_scw1_like"/>
    <property type="match status" value="1"/>
</dbReference>
<evidence type="ECO:0000313" key="7">
    <source>
        <dbReference type="Proteomes" id="UP000664169"/>
    </source>
</evidence>
<feature type="compositionally biased region" description="Low complexity" evidence="4">
    <location>
        <begin position="153"/>
        <end position="164"/>
    </location>
</feature>
<dbReference type="InterPro" id="IPR035979">
    <property type="entry name" value="RBD_domain_sf"/>
</dbReference>
<dbReference type="InterPro" id="IPR000504">
    <property type="entry name" value="RRM_dom"/>
</dbReference>
<feature type="compositionally biased region" description="Polar residues" evidence="4">
    <location>
        <begin position="1"/>
        <end position="17"/>
    </location>
</feature>
<comment type="caution">
    <text evidence="6">The sequence shown here is derived from an EMBL/GenBank/DDBJ whole genome shotgun (WGS) entry which is preliminary data.</text>
</comment>
<evidence type="ECO:0000256" key="4">
    <source>
        <dbReference type="SAM" id="MobiDB-lite"/>
    </source>
</evidence>
<evidence type="ECO:0000256" key="1">
    <source>
        <dbReference type="ARBA" id="ARBA00022553"/>
    </source>
</evidence>
<evidence type="ECO:0000256" key="3">
    <source>
        <dbReference type="PROSITE-ProRule" id="PRU00176"/>
    </source>
</evidence>
<dbReference type="SMART" id="SM00360">
    <property type="entry name" value="RRM"/>
    <property type="match status" value="2"/>
</dbReference>
<evidence type="ECO:0000256" key="2">
    <source>
        <dbReference type="ARBA" id="ARBA00022884"/>
    </source>
</evidence>
<gene>
    <name evidence="6" type="ORF">GOMPHAMPRED_002426</name>
</gene>
<dbReference type="Proteomes" id="UP000664169">
    <property type="component" value="Unassembled WGS sequence"/>
</dbReference>
<feature type="region of interest" description="Disordered" evidence="4">
    <location>
        <begin position="1"/>
        <end position="21"/>
    </location>
</feature>
<dbReference type="Gene3D" id="3.30.70.330">
    <property type="match status" value="1"/>
</dbReference>
<dbReference type="EMBL" id="CAJPDQ010000017">
    <property type="protein sequence ID" value="CAF9921862.1"/>
    <property type="molecule type" value="Genomic_DNA"/>
</dbReference>
<dbReference type="FunFam" id="3.30.70.330:FF:000089">
    <property type="entry name" value="RNA binding protein"/>
    <property type="match status" value="1"/>
</dbReference>
<keyword evidence="7" id="KW-1185">Reference proteome</keyword>